<evidence type="ECO:0000259" key="4">
    <source>
        <dbReference type="Pfam" id="PF13458"/>
    </source>
</evidence>
<dbReference type="PRINTS" id="PR00337">
    <property type="entry name" value="LEUILEVALBP"/>
</dbReference>
<evidence type="ECO:0000256" key="2">
    <source>
        <dbReference type="ARBA" id="ARBA00022729"/>
    </source>
</evidence>
<keyword evidence="2" id="KW-0732">Signal</keyword>
<dbReference type="PANTHER" id="PTHR30483">
    <property type="entry name" value="LEUCINE-SPECIFIC-BINDING PROTEIN"/>
    <property type="match status" value="1"/>
</dbReference>
<feature type="domain" description="Leucine-binding protein" evidence="4">
    <location>
        <begin position="27"/>
        <end position="159"/>
    </location>
</feature>
<dbReference type="InterPro" id="IPR051010">
    <property type="entry name" value="BCAA_transport"/>
</dbReference>
<dbReference type="InterPro" id="IPR028082">
    <property type="entry name" value="Peripla_BP_I"/>
</dbReference>
<dbReference type="InterPro" id="IPR028081">
    <property type="entry name" value="Leu-bd"/>
</dbReference>
<dbReference type="PANTHER" id="PTHR30483:SF6">
    <property type="entry name" value="PERIPLASMIC BINDING PROTEIN OF ABC TRANSPORTER FOR NATURAL AMINO ACIDS"/>
    <property type="match status" value="1"/>
</dbReference>
<dbReference type="InterPro" id="IPR000709">
    <property type="entry name" value="Leu_Ile_Val-bd"/>
</dbReference>
<dbReference type="GO" id="GO:0006865">
    <property type="term" value="P:amino acid transport"/>
    <property type="evidence" value="ECO:0007669"/>
    <property type="project" value="UniProtKB-KW"/>
</dbReference>
<sequence length="187" mass="19641">MFKIFVSTALAAVISLSVGFAKAADQVVIGLSMVKTGFLKTPGEATETAVDIAVSEINASGGINGKQIKLVKYDTGSQAKQAVVATQKFARDDGALAIIGPFSSGEAKAAFPVGERLGIVQIPNASSGPGLTKGYTYAWRLTESEGVQFARVLKTLKKKNIDISKAEIVYISDEYVSSLVGKFVYPG</sequence>
<dbReference type="Gene3D" id="3.40.50.2300">
    <property type="match status" value="2"/>
</dbReference>
<accession>A0A382AQA1</accession>
<evidence type="ECO:0000256" key="3">
    <source>
        <dbReference type="ARBA" id="ARBA00022970"/>
    </source>
</evidence>
<dbReference type="Pfam" id="PF13458">
    <property type="entry name" value="Peripla_BP_6"/>
    <property type="match status" value="1"/>
</dbReference>
<evidence type="ECO:0000313" key="5">
    <source>
        <dbReference type="EMBL" id="SVB03715.1"/>
    </source>
</evidence>
<feature type="non-terminal residue" evidence="5">
    <location>
        <position position="187"/>
    </location>
</feature>
<keyword evidence="3" id="KW-0029">Amino-acid transport</keyword>
<dbReference type="SUPFAM" id="SSF53822">
    <property type="entry name" value="Periplasmic binding protein-like I"/>
    <property type="match status" value="1"/>
</dbReference>
<evidence type="ECO:0000256" key="1">
    <source>
        <dbReference type="ARBA" id="ARBA00022448"/>
    </source>
</evidence>
<keyword evidence="1" id="KW-0813">Transport</keyword>
<name>A0A382AQA1_9ZZZZ</name>
<reference evidence="5" key="1">
    <citation type="submission" date="2018-05" db="EMBL/GenBank/DDBJ databases">
        <authorList>
            <person name="Lanie J.A."/>
            <person name="Ng W.-L."/>
            <person name="Kazmierczak K.M."/>
            <person name="Andrzejewski T.M."/>
            <person name="Davidsen T.M."/>
            <person name="Wayne K.J."/>
            <person name="Tettelin H."/>
            <person name="Glass J.I."/>
            <person name="Rusch D."/>
            <person name="Podicherti R."/>
            <person name="Tsui H.-C.T."/>
            <person name="Winkler M.E."/>
        </authorList>
    </citation>
    <scope>NUCLEOTIDE SEQUENCE</scope>
</reference>
<proteinExistence type="predicted"/>
<gene>
    <name evidence="5" type="ORF">METZ01_LOCUS156569</name>
</gene>
<dbReference type="EMBL" id="UINC01026376">
    <property type="protein sequence ID" value="SVB03715.1"/>
    <property type="molecule type" value="Genomic_DNA"/>
</dbReference>
<dbReference type="AlphaFoldDB" id="A0A382AQA1"/>
<protein>
    <recommendedName>
        <fullName evidence="4">Leucine-binding protein domain-containing protein</fullName>
    </recommendedName>
</protein>
<organism evidence="5">
    <name type="scientific">marine metagenome</name>
    <dbReference type="NCBI Taxonomy" id="408172"/>
    <lineage>
        <taxon>unclassified sequences</taxon>
        <taxon>metagenomes</taxon>
        <taxon>ecological metagenomes</taxon>
    </lineage>
</organism>